<evidence type="ECO:0000313" key="2">
    <source>
        <dbReference type="Proteomes" id="UP000242219"/>
    </source>
</evidence>
<proteinExistence type="predicted"/>
<organism evidence="1 2">
    <name type="scientific">Candidatus Brocadia sapporoensis</name>
    <dbReference type="NCBI Taxonomy" id="392547"/>
    <lineage>
        <taxon>Bacteria</taxon>
        <taxon>Pseudomonadati</taxon>
        <taxon>Planctomycetota</taxon>
        <taxon>Candidatus Brocadiia</taxon>
        <taxon>Candidatus Brocadiales</taxon>
        <taxon>Candidatus Brocadiaceae</taxon>
        <taxon>Candidatus Brocadia</taxon>
    </lineage>
</organism>
<dbReference type="AlphaFoldDB" id="A0A1V6LXL7"/>
<keyword evidence="2" id="KW-1185">Reference proteome</keyword>
<evidence type="ECO:0000313" key="1">
    <source>
        <dbReference type="EMBL" id="OQD44873.1"/>
    </source>
</evidence>
<comment type="caution">
    <text evidence="1">The sequence shown here is derived from an EMBL/GenBank/DDBJ whole genome shotgun (WGS) entry which is preliminary data.</text>
</comment>
<gene>
    <name evidence="1" type="ORF">BIY37_11650</name>
</gene>
<name>A0A1V6LXL7_9BACT</name>
<reference evidence="1 2" key="1">
    <citation type="journal article" date="2016" name="Genome Announc.">
        <title>Draft Genome Sequence of the Anaerobic Ammonium-Oxidizing Bacterium 'Candidatus Brocadia sp. 40'.</title>
        <authorList>
            <person name="Ali M."/>
            <person name="Haroon M.F."/>
            <person name="Narita Y."/>
            <person name="Zhang L."/>
            <person name="Rangel Shaw D."/>
            <person name="Okabe S."/>
            <person name="Saikaly P.E."/>
        </authorList>
    </citation>
    <scope>NUCLEOTIDE SEQUENCE [LARGE SCALE GENOMIC DNA]</scope>
    <source>
        <strain evidence="1 2">40</strain>
    </source>
</reference>
<dbReference type="Proteomes" id="UP000242219">
    <property type="component" value="Unassembled WGS sequence"/>
</dbReference>
<dbReference type="EMBL" id="MJUW02000114">
    <property type="protein sequence ID" value="OQD44873.1"/>
    <property type="molecule type" value="Genomic_DNA"/>
</dbReference>
<sequence length="79" mass="9778">MTNKRYIKFAVFFIKNYLSWVYTQLLVFKKRVALGENIDAVVRVKRIYLNRFYFPRQYKRPEFKPSMNCLCFYLYPCLI</sequence>
<protein>
    <submittedName>
        <fullName evidence="1">Uncharacterized protein</fullName>
    </submittedName>
</protein>
<accession>A0A1V6LXL7</accession>